<keyword evidence="3 5" id="KW-0472">Membrane</keyword>
<dbReference type="GO" id="GO:0005886">
    <property type="term" value="C:plasma membrane"/>
    <property type="evidence" value="ECO:0007669"/>
    <property type="project" value="TreeGrafter"/>
</dbReference>
<dbReference type="InterPro" id="IPR001107">
    <property type="entry name" value="Band_7"/>
</dbReference>
<organism evidence="7">
    <name type="scientific">uncultured Thermomicrobiales bacterium</name>
    <dbReference type="NCBI Taxonomy" id="1645740"/>
    <lineage>
        <taxon>Bacteria</taxon>
        <taxon>Pseudomonadati</taxon>
        <taxon>Thermomicrobiota</taxon>
        <taxon>Thermomicrobia</taxon>
        <taxon>Thermomicrobiales</taxon>
        <taxon>environmental samples</taxon>
    </lineage>
</organism>
<dbReference type="Pfam" id="PF15975">
    <property type="entry name" value="Flot"/>
    <property type="match status" value="1"/>
</dbReference>
<evidence type="ECO:0000256" key="5">
    <source>
        <dbReference type="SAM" id="Phobius"/>
    </source>
</evidence>
<dbReference type="InterPro" id="IPR031905">
    <property type="entry name" value="Flotillin_C"/>
</dbReference>
<feature type="transmembrane region" description="Helical" evidence="5">
    <location>
        <begin position="6"/>
        <end position="28"/>
    </location>
</feature>
<dbReference type="PANTHER" id="PTHR13806:SF46">
    <property type="entry name" value="FLOTILLIN-1-RELATED"/>
    <property type="match status" value="1"/>
</dbReference>
<reference evidence="7" key="1">
    <citation type="submission" date="2020-02" db="EMBL/GenBank/DDBJ databases">
        <authorList>
            <person name="Meier V. D."/>
        </authorList>
    </citation>
    <scope>NUCLEOTIDE SEQUENCE</scope>
    <source>
        <strain evidence="7">AVDCRST_MAG70</strain>
    </source>
</reference>
<dbReference type="EMBL" id="CADCWH010000165">
    <property type="protein sequence ID" value="CAA9552656.1"/>
    <property type="molecule type" value="Genomic_DNA"/>
</dbReference>
<evidence type="ECO:0000259" key="6">
    <source>
        <dbReference type="SMART" id="SM00244"/>
    </source>
</evidence>
<keyword evidence="5" id="KW-1133">Transmembrane helix</keyword>
<dbReference type="InterPro" id="IPR027705">
    <property type="entry name" value="Flotillin_fam"/>
</dbReference>
<dbReference type="PANTHER" id="PTHR13806">
    <property type="entry name" value="FLOTILLIN-RELATED"/>
    <property type="match status" value="1"/>
</dbReference>
<name>A0A6J4UN16_9BACT</name>
<feature type="domain" description="Band 7" evidence="6">
    <location>
        <begin position="26"/>
        <end position="192"/>
    </location>
</feature>
<dbReference type="SMART" id="SM00244">
    <property type="entry name" value="PHB"/>
    <property type="match status" value="1"/>
</dbReference>
<dbReference type="CDD" id="cd03399">
    <property type="entry name" value="SPFH_flotillin"/>
    <property type="match status" value="1"/>
</dbReference>
<evidence type="ECO:0000256" key="4">
    <source>
        <dbReference type="SAM" id="MobiDB-lite"/>
    </source>
</evidence>
<feature type="region of interest" description="Disordered" evidence="4">
    <location>
        <begin position="496"/>
        <end position="530"/>
    </location>
</feature>
<gene>
    <name evidence="7" type="ORF">AVDCRST_MAG70-1053</name>
</gene>
<keyword evidence="5" id="KW-0812">Transmembrane</keyword>
<evidence type="ECO:0000256" key="3">
    <source>
        <dbReference type="ARBA" id="ARBA00023136"/>
    </source>
</evidence>
<comment type="similarity">
    <text evidence="2">Belongs to the band 7/mec-2 family. Flotillin subfamily.</text>
</comment>
<accession>A0A6J4UN16</accession>
<dbReference type="InterPro" id="IPR036013">
    <property type="entry name" value="Band_7/SPFH_dom_sf"/>
</dbReference>
<dbReference type="AlphaFoldDB" id="A0A6J4UN16"/>
<evidence type="ECO:0000313" key="7">
    <source>
        <dbReference type="EMBL" id="CAA9552656.1"/>
    </source>
</evidence>
<protein>
    <submittedName>
        <fullName evidence="7">Inner membrane protein YqiK</fullName>
    </submittedName>
</protein>
<evidence type="ECO:0000256" key="2">
    <source>
        <dbReference type="ARBA" id="ARBA00007161"/>
    </source>
</evidence>
<dbReference type="Pfam" id="PF01145">
    <property type="entry name" value="Band_7"/>
    <property type="match status" value="1"/>
</dbReference>
<dbReference type="GO" id="GO:0072659">
    <property type="term" value="P:protein localization to plasma membrane"/>
    <property type="evidence" value="ECO:0007669"/>
    <property type="project" value="TreeGrafter"/>
</dbReference>
<dbReference type="GO" id="GO:0002020">
    <property type="term" value="F:protease binding"/>
    <property type="evidence" value="ECO:0007669"/>
    <property type="project" value="TreeGrafter"/>
</dbReference>
<proteinExistence type="inferred from homology"/>
<sequence>MELGGVLVIVGLLVVIIVLVLIISATLFRKVGPNHALIIYGAGGTKVIKGSGKVVWPLVQQSRELSLELMSFDVAPTQDLYTSQGVAVNVEAVAQIKVKSDPVSILTAAEQFLSKNEAQQQGLIRLVMEGHLRGIVGQLTVEAIVKEPEMVADRMRSNVADDVSKMGLEVISFTIREVRDKNEYILNMGKPDIALVRRQADIATAEADRDTAIKRAHANREAAIAQAAARQDEVIAQTASETKQAEAVRDLNVKQAEYRATVQLQAAAADKAYEIQANVQQQRVIEEQVRIDQVRKVGEIQVQEAEIQRREKELIATVLKAAQIERQRIETLADADRQAQVHMASGAAEAERLNGQAHAEIARVQGLAEAEVILAKGNAEAQAMAVKAEAFQAYNEAAVIDKFLSTLPEAIRAMSEPLNKVDKITVISTGGEGGGIGVNKITADMTQMIAQVPALLESLTGMRVEDMMRNVPALRDAIEASDGRTAASTDGTATAMAATNGKPTTAENPNALARTTADGRPANGDPHQQG</sequence>
<dbReference type="SUPFAM" id="SSF117892">
    <property type="entry name" value="Band 7/SPFH domain"/>
    <property type="match status" value="1"/>
</dbReference>
<comment type="subcellular location">
    <subcellularLocation>
        <location evidence="1">Membrane</location>
        <topology evidence="1">Single-pass membrane protein</topology>
    </subcellularLocation>
</comment>
<evidence type="ECO:0000256" key="1">
    <source>
        <dbReference type="ARBA" id="ARBA00004167"/>
    </source>
</evidence>
<dbReference type="Gene3D" id="3.30.479.30">
    <property type="entry name" value="Band 7 domain"/>
    <property type="match status" value="1"/>
</dbReference>